<reference evidence="1 2" key="1">
    <citation type="journal article" date="2020" name="Mol. Biol. Evol.">
        <title>Distinct Expression and Methylation Patterns for Genes with Different Fates following a Single Whole-Genome Duplication in Flowering Plants.</title>
        <authorList>
            <person name="Shi T."/>
            <person name="Rahmani R.S."/>
            <person name="Gugger P.F."/>
            <person name="Wang M."/>
            <person name="Li H."/>
            <person name="Zhang Y."/>
            <person name="Li Z."/>
            <person name="Wang Q."/>
            <person name="Van de Peer Y."/>
            <person name="Marchal K."/>
            <person name="Chen J."/>
        </authorList>
    </citation>
    <scope>NUCLEOTIDE SEQUENCE [LARGE SCALE GENOMIC DNA]</scope>
    <source>
        <tissue evidence="1">Leaf</tissue>
    </source>
</reference>
<sequence>MEEKIEKTKGSYSLLVIIKFFGHYGKGRDFILFASSQYCAKETVK</sequence>
<gene>
    <name evidence="1" type="ORF">HUJ06_017538</name>
</gene>
<dbReference type="EMBL" id="DUZY01000008">
    <property type="protein sequence ID" value="DAD47601.1"/>
    <property type="molecule type" value="Genomic_DNA"/>
</dbReference>
<accession>A0A822ZVP2</accession>
<dbReference type="Proteomes" id="UP000607653">
    <property type="component" value="Unassembled WGS sequence"/>
</dbReference>
<keyword evidence="2" id="KW-1185">Reference proteome</keyword>
<comment type="caution">
    <text evidence="1">The sequence shown here is derived from an EMBL/GenBank/DDBJ whole genome shotgun (WGS) entry which is preliminary data.</text>
</comment>
<proteinExistence type="predicted"/>
<name>A0A822ZVP2_NELNU</name>
<organism evidence="1 2">
    <name type="scientific">Nelumbo nucifera</name>
    <name type="common">Sacred lotus</name>
    <dbReference type="NCBI Taxonomy" id="4432"/>
    <lineage>
        <taxon>Eukaryota</taxon>
        <taxon>Viridiplantae</taxon>
        <taxon>Streptophyta</taxon>
        <taxon>Embryophyta</taxon>
        <taxon>Tracheophyta</taxon>
        <taxon>Spermatophyta</taxon>
        <taxon>Magnoliopsida</taxon>
        <taxon>Proteales</taxon>
        <taxon>Nelumbonaceae</taxon>
        <taxon>Nelumbo</taxon>
    </lineage>
</organism>
<protein>
    <submittedName>
        <fullName evidence="1">Uncharacterized protein</fullName>
    </submittedName>
</protein>
<dbReference type="AlphaFoldDB" id="A0A822ZVP2"/>
<evidence type="ECO:0000313" key="2">
    <source>
        <dbReference type="Proteomes" id="UP000607653"/>
    </source>
</evidence>
<evidence type="ECO:0000313" key="1">
    <source>
        <dbReference type="EMBL" id="DAD47601.1"/>
    </source>
</evidence>